<accession>A0A0L8AP93</accession>
<dbReference type="SUPFAM" id="SSF53756">
    <property type="entry name" value="UDP-Glycosyltransferase/glycogen phosphorylase"/>
    <property type="match status" value="1"/>
</dbReference>
<dbReference type="AlphaFoldDB" id="A0A0L8AP93"/>
<evidence type="ECO:0000313" key="2">
    <source>
        <dbReference type="EMBL" id="KOF04007.1"/>
    </source>
</evidence>
<name>A0A0L8AP93_9BACT</name>
<gene>
    <name evidence="2" type="ORF">OB69_03105</name>
</gene>
<evidence type="ECO:0000259" key="1">
    <source>
        <dbReference type="Pfam" id="PF00534"/>
    </source>
</evidence>
<dbReference type="InterPro" id="IPR001296">
    <property type="entry name" value="Glyco_trans_1"/>
</dbReference>
<comment type="caution">
    <text evidence="2">The sequence shown here is derived from an EMBL/GenBank/DDBJ whole genome shotgun (WGS) entry which is preliminary data.</text>
</comment>
<sequence length="346" mass="40224">MLSELLAEQEGYNPQNPKVVLFNISASFGQILKEKIKGRRVVLRVDGLYFDDFSNGFLNSFPLPLRVLFRFAARYTFMRDKALFCANLLNQNYTSFLRILLANHLIYQSNYSREIHERFFNKNASVVINGATTKENVVRKVEQGDTIKLITINDPWRPSKRIVDMVRFVEEFNQKESRRLELTLLGFEGEIADCNKEEVLGLIDSSSFIKTLPRFKSFEGPFLEAIQEAHIAIFLGYRDSCPNVVSELMSFGLPVLYFNSGGVPEIVKDAGIGIGSDDHLQNYYTNHRFGCDFPEIEYADFKKGVEVLYKKENHFRDLVRERFERELDIQVVVDKYRKILMKEEFR</sequence>
<protein>
    <recommendedName>
        <fullName evidence="1">Glycosyl transferase family 1 domain-containing protein</fullName>
    </recommendedName>
</protein>
<dbReference type="PATRIC" id="fig|1566026.4.peg.2390"/>
<dbReference type="Gene3D" id="3.40.50.2000">
    <property type="entry name" value="Glycogen Phosphorylase B"/>
    <property type="match status" value="1"/>
</dbReference>
<proteinExistence type="predicted"/>
<organism evidence="2 3">
    <name type="scientific">Roseivirga seohaensis subsp. aquiponti</name>
    <dbReference type="NCBI Taxonomy" id="1566026"/>
    <lineage>
        <taxon>Bacteria</taxon>
        <taxon>Pseudomonadati</taxon>
        <taxon>Bacteroidota</taxon>
        <taxon>Cytophagia</taxon>
        <taxon>Cytophagales</taxon>
        <taxon>Roseivirgaceae</taxon>
        <taxon>Roseivirga</taxon>
    </lineage>
</organism>
<dbReference type="EMBL" id="JSVA01000004">
    <property type="protein sequence ID" value="KOF04007.1"/>
    <property type="molecule type" value="Genomic_DNA"/>
</dbReference>
<evidence type="ECO:0000313" key="3">
    <source>
        <dbReference type="Proteomes" id="UP000036908"/>
    </source>
</evidence>
<dbReference type="GO" id="GO:0016757">
    <property type="term" value="F:glycosyltransferase activity"/>
    <property type="evidence" value="ECO:0007669"/>
    <property type="project" value="InterPro"/>
</dbReference>
<dbReference type="Pfam" id="PF00534">
    <property type="entry name" value="Glycos_transf_1"/>
    <property type="match status" value="1"/>
</dbReference>
<keyword evidence="3" id="KW-1185">Reference proteome</keyword>
<dbReference type="Proteomes" id="UP000036908">
    <property type="component" value="Unassembled WGS sequence"/>
</dbReference>
<reference evidence="3" key="1">
    <citation type="submission" date="2014-11" db="EMBL/GenBank/DDBJ databases">
        <title>Genome sequencing of Roseivirga sp. D-25.</title>
        <authorList>
            <person name="Selvaratnam C."/>
            <person name="Thevarajoo S."/>
            <person name="Goh K.M."/>
            <person name="Eee R."/>
            <person name="Chan K.-G."/>
            <person name="Chong C.S."/>
        </authorList>
    </citation>
    <scope>NUCLEOTIDE SEQUENCE [LARGE SCALE GENOMIC DNA]</scope>
    <source>
        <strain evidence="3">D-25</strain>
    </source>
</reference>
<feature type="domain" description="Glycosyl transferase family 1" evidence="1">
    <location>
        <begin position="158"/>
        <end position="274"/>
    </location>
</feature>